<sequence length="358" mass="38138">MDLLILTGNDVDEVITKFTPVDLVNLMAQVFADLAASSNDETQVSIPHRSTVVSTNHRILFMPSRLASFGASVKIVSVPTANAPEDVKQRGLPGSTAVLDERSGEVVALVNARKLTALRNAASSLLATQLMLPPSRRFPTNLVAIGAGAQISAHVSLFLSSYPTIITCTVFNRTNNSRLTTLIDSLKPLHPNVVFHGLPLVDEAGAEHEELRKAIQDANIVVTATSSTSPLFPSKYVSPGAHLCLIGSYTPAMHEIDTDLVKRASKLAVDYKQGVLVEAGEVIDAGIGSEGLVELGELLESDTAGRWVTRENKVDDIRSGDITIFKSVGVGVQDAAISHAVVNVAKEHSIGTVIKDYC</sequence>
<name>A0ACB8TTG3_9APHY</name>
<dbReference type="EMBL" id="MU274933">
    <property type="protein sequence ID" value="KAI0085226.1"/>
    <property type="molecule type" value="Genomic_DNA"/>
</dbReference>
<gene>
    <name evidence="1" type="ORF">BDY19DRAFT_896907</name>
</gene>
<evidence type="ECO:0000313" key="2">
    <source>
        <dbReference type="Proteomes" id="UP001055072"/>
    </source>
</evidence>
<reference evidence="1" key="1">
    <citation type="journal article" date="2021" name="Environ. Microbiol.">
        <title>Gene family expansions and transcriptome signatures uncover fungal adaptations to wood decay.</title>
        <authorList>
            <person name="Hage H."/>
            <person name="Miyauchi S."/>
            <person name="Viragh M."/>
            <person name="Drula E."/>
            <person name="Min B."/>
            <person name="Chaduli D."/>
            <person name="Navarro D."/>
            <person name="Favel A."/>
            <person name="Norest M."/>
            <person name="Lesage-Meessen L."/>
            <person name="Balint B."/>
            <person name="Merenyi Z."/>
            <person name="de Eugenio L."/>
            <person name="Morin E."/>
            <person name="Martinez A.T."/>
            <person name="Baldrian P."/>
            <person name="Stursova M."/>
            <person name="Martinez M.J."/>
            <person name="Novotny C."/>
            <person name="Magnuson J.K."/>
            <person name="Spatafora J.W."/>
            <person name="Maurice S."/>
            <person name="Pangilinan J."/>
            <person name="Andreopoulos W."/>
            <person name="LaButti K."/>
            <person name="Hundley H."/>
            <person name="Na H."/>
            <person name="Kuo A."/>
            <person name="Barry K."/>
            <person name="Lipzen A."/>
            <person name="Henrissat B."/>
            <person name="Riley R."/>
            <person name="Ahrendt S."/>
            <person name="Nagy L.G."/>
            <person name="Grigoriev I.V."/>
            <person name="Martin F."/>
            <person name="Rosso M.N."/>
        </authorList>
    </citation>
    <scope>NUCLEOTIDE SEQUENCE</scope>
    <source>
        <strain evidence="1">CBS 384.51</strain>
    </source>
</reference>
<organism evidence="1 2">
    <name type="scientific">Irpex rosettiformis</name>
    <dbReference type="NCBI Taxonomy" id="378272"/>
    <lineage>
        <taxon>Eukaryota</taxon>
        <taxon>Fungi</taxon>
        <taxon>Dikarya</taxon>
        <taxon>Basidiomycota</taxon>
        <taxon>Agaricomycotina</taxon>
        <taxon>Agaricomycetes</taxon>
        <taxon>Polyporales</taxon>
        <taxon>Irpicaceae</taxon>
        <taxon>Irpex</taxon>
    </lineage>
</organism>
<accession>A0ACB8TTG3</accession>
<dbReference type="Proteomes" id="UP001055072">
    <property type="component" value="Unassembled WGS sequence"/>
</dbReference>
<proteinExistence type="predicted"/>
<keyword evidence="2" id="KW-1185">Reference proteome</keyword>
<evidence type="ECO:0000313" key="1">
    <source>
        <dbReference type="EMBL" id="KAI0085226.1"/>
    </source>
</evidence>
<comment type="caution">
    <text evidence="1">The sequence shown here is derived from an EMBL/GenBank/DDBJ whole genome shotgun (WGS) entry which is preliminary data.</text>
</comment>
<protein>
    <submittedName>
        <fullName evidence="1">NAD-P-binding protein</fullName>
    </submittedName>
</protein>